<dbReference type="SUPFAM" id="SSF46689">
    <property type="entry name" value="Homeodomain-like"/>
    <property type="match status" value="2"/>
</dbReference>
<dbReference type="InterPro" id="IPR018062">
    <property type="entry name" value="HTH_AraC-typ_CS"/>
</dbReference>
<proteinExistence type="predicted"/>
<evidence type="ECO:0000256" key="2">
    <source>
        <dbReference type="ARBA" id="ARBA00023125"/>
    </source>
</evidence>
<dbReference type="AlphaFoldDB" id="A0A2D2B0T8"/>
<keyword evidence="1" id="KW-0805">Transcription regulation</keyword>
<dbReference type="GO" id="GO:0003700">
    <property type="term" value="F:DNA-binding transcription factor activity"/>
    <property type="evidence" value="ECO:0007669"/>
    <property type="project" value="InterPro"/>
</dbReference>
<dbReference type="InterPro" id="IPR050204">
    <property type="entry name" value="AraC_XylS_family_regulators"/>
</dbReference>
<sequence length="296" mass="32137">MEGHGIAKFRDANLLAASSRRPWTLLSAELRQHGAGQIDAFVPQNAEITQIIQDVNEAVSTRASGGVRQEVAARPGTTWLCPAGIREEATRLSADIPQVLHVYIPPHSFLTGELATLDFRAQDLRYQARVGNPRIMAILAAITQELRCESASGGLRTDALAIDLISTLAAGHGETPSASPPTTLIGGLDRRRMDRTLAFMNDHLDQDLSLTDLAEAASVSVFHFSRAFRRTMGLAPHAYLSRRRLDLAKRLLATGSLSLAEIALTCRFSGQANFTRAFTRAVGVSPGRYRGEVRAL</sequence>
<dbReference type="Gene3D" id="1.10.10.60">
    <property type="entry name" value="Homeodomain-like"/>
    <property type="match status" value="2"/>
</dbReference>
<name>A0A2D2B0T8_9CAUL</name>
<dbReference type="Proteomes" id="UP000228945">
    <property type="component" value="Chromosome"/>
</dbReference>
<dbReference type="Pfam" id="PF12833">
    <property type="entry name" value="HTH_18"/>
    <property type="match status" value="1"/>
</dbReference>
<dbReference type="EMBL" id="CP024201">
    <property type="protein sequence ID" value="ATQ43871.1"/>
    <property type="molecule type" value="Genomic_DNA"/>
</dbReference>
<evidence type="ECO:0000313" key="5">
    <source>
        <dbReference type="EMBL" id="ATQ43871.1"/>
    </source>
</evidence>
<dbReference type="PANTHER" id="PTHR46796">
    <property type="entry name" value="HTH-TYPE TRANSCRIPTIONAL ACTIVATOR RHAS-RELATED"/>
    <property type="match status" value="1"/>
</dbReference>
<evidence type="ECO:0000256" key="1">
    <source>
        <dbReference type="ARBA" id="ARBA00023015"/>
    </source>
</evidence>
<evidence type="ECO:0000313" key="6">
    <source>
        <dbReference type="Proteomes" id="UP000228945"/>
    </source>
</evidence>
<reference evidence="5 6" key="1">
    <citation type="submission" date="2017-10" db="EMBL/GenBank/DDBJ databases">
        <title>Genome sequence of Caulobacter mirabilis FWC38.</title>
        <authorList>
            <person name="Fiebig A."/>
            <person name="Crosson S."/>
        </authorList>
    </citation>
    <scope>NUCLEOTIDE SEQUENCE [LARGE SCALE GENOMIC DNA]</scope>
    <source>
        <strain evidence="5 6">FWC 38</strain>
    </source>
</reference>
<dbReference type="PANTHER" id="PTHR46796:SF6">
    <property type="entry name" value="ARAC SUBFAMILY"/>
    <property type="match status" value="1"/>
</dbReference>
<organism evidence="5 6">
    <name type="scientific">Caulobacter mirabilis</name>
    <dbReference type="NCBI Taxonomy" id="69666"/>
    <lineage>
        <taxon>Bacteria</taxon>
        <taxon>Pseudomonadati</taxon>
        <taxon>Pseudomonadota</taxon>
        <taxon>Alphaproteobacteria</taxon>
        <taxon>Caulobacterales</taxon>
        <taxon>Caulobacteraceae</taxon>
        <taxon>Caulobacter</taxon>
    </lineage>
</organism>
<gene>
    <name evidence="5" type="ORF">CSW64_16435</name>
</gene>
<evidence type="ECO:0000259" key="4">
    <source>
        <dbReference type="PROSITE" id="PS01124"/>
    </source>
</evidence>
<dbReference type="InterPro" id="IPR018060">
    <property type="entry name" value="HTH_AraC"/>
</dbReference>
<keyword evidence="2" id="KW-0238">DNA-binding</keyword>
<dbReference type="PROSITE" id="PS01124">
    <property type="entry name" value="HTH_ARAC_FAMILY_2"/>
    <property type="match status" value="1"/>
</dbReference>
<feature type="domain" description="HTH araC/xylS-type" evidence="4">
    <location>
        <begin position="194"/>
        <end position="292"/>
    </location>
</feature>
<keyword evidence="3" id="KW-0804">Transcription</keyword>
<dbReference type="InterPro" id="IPR009057">
    <property type="entry name" value="Homeodomain-like_sf"/>
</dbReference>
<dbReference type="PROSITE" id="PS00041">
    <property type="entry name" value="HTH_ARAC_FAMILY_1"/>
    <property type="match status" value="1"/>
</dbReference>
<dbReference type="KEGG" id="cmb:CSW64_16435"/>
<dbReference type="SMART" id="SM00342">
    <property type="entry name" value="HTH_ARAC"/>
    <property type="match status" value="1"/>
</dbReference>
<protein>
    <submittedName>
        <fullName evidence="5">AraC family transcriptional regulator</fullName>
    </submittedName>
</protein>
<accession>A0A2D2B0T8</accession>
<dbReference type="GO" id="GO:0043565">
    <property type="term" value="F:sequence-specific DNA binding"/>
    <property type="evidence" value="ECO:0007669"/>
    <property type="project" value="InterPro"/>
</dbReference>
<evidence type="ECO:0000256" key="3">
    <source>
        <dbReference type="ARBA" id="ARBA00023163"/>
    </source>
</evidence>
<dbReference type="RefSeq" id="WP_099623119.1">
    <property type="nucleotide sequence ID" value="NZ_CP024201.1"/>
</dbReference>
<dbReference type="OrthoDB" id="7210843at2"/>
<keyword evidence="6" id="KW-1185">Reference proteome</keyword>